<feature type="compositionally biased region" description="Low complexity" evidence="3">
    <location>
        <begin position="121"/>
        <end position="135"/>
    </location>
</feature>
<reference evidence="4 5" key="1">
    <citation type="submission" date="2015-11" db="EMBL/GenBank/DDBJ databases">
        <title>Expanding the genomic diversity of Burkholderia species for the development of highly accurate diagnostics.</title>
        <authorList>
            <person name="Sahl J."/>
            <person name="Keim P."/>
            <person name="Wagner D."/>
        </authorList>
    </citation>
    <scope>NUCLEOTIDE SEQUENCE [LARGE SCALE GENOMIC DNA]</scope>
    <source>
        <strain evidence="4 5">TSV85</strain>
    </source>
</reference>
<proteinExistence type="inferred from homology"/>
<dbReference type="GO" id="GO:0015562">
    <property type="term" value="F:efflux transmembrane transporter activity"/>
    <property type="evidence" value="ECO:0007669"/>
    <property type="project" value="InterPro"/>
</dbReference>
<sequence>MIKRVSGRPRGPAMPPARGAWLAALAAALLAGCSLAPRYERPAAPVPVSYPAYPAQQVPAPTPDAASIAGAAQPPAGHGGPAPDASSAFARAHPSDARPASEEPHAFAARQTHDAAQPPHGRQAAAVQPAMAAGRAPDARLDDWRTYFTDPSLRALIDAALNNNRDLRIATLRIQEARGMYGVVRADRLPSIDGNLGYERARQYDPVLRESATSGLYRAGVGVSAFEIDLFGRVKNLSDAALAEYFATAEARRAVLISLIAEVASAYVTERALVEQLALAERTRAARESARALTQRRYDSGTGTAIELRTAQMLVASASASRAALAREHAQAVHALQLLTGDFATPSTAAARPLDEWMVAPIAPGLSSDLIEQRPDIRQAEQRLIAANANIGAARAAFFPRIALTTEIGSVSDTFAGLFSAGAGVWTFAPKLTLPIFAGGRNRANLDVADARAHIAVAEYEKAIQTAFREVADTLAARDQIDAQLDAQRAVYEADAERLKLAQRRYQHGVANYLELLDAQRSTFESGQELIRLKQLRLTNAIALYRALGGGWSRSARDGTA</sequence>
<keyword evidence="5" id="KW-1185">Reference proteome</keyword>
<dbReference type="InterPro" id="IPR010131">
    <property type="entry name" value="MdtP/NodT-like"/>
</dbReference>
<dbReference type="InterPro" id="IPR003423">
    <property type="entry name" value="OMP_efflux"/>
</dbReference>
<protein>
    <submittedName>
        <fullName evidence="4">Multidrug transporter</fullName>
    </submittedName>
</protein>
<keyword evidence="2" id="KW-0472">Membrane</keyword>
<keyword evidence="2" id="KW-0812">Transmembrane</keyword>
<feature type="compositionally biased region" description="Low complexity" evidence="3">
    <location>
        <begin position="57"/>
        <end position="88"/>
    </location>
</feature>
<dbReference type="NCBIfam" id="TIGR01845">
    <property type="entry name" value="outer_NodT"/>
    <property type="match status" value="1"/>
</dbReference>
<dbReference type="GO" id="GO:0005886">
    <property type="term" value="C:plasma membrane"/>
    <property type="evidence" value="ECO:0007669"/>
    <property type="project" value="UniProtKB-SubCell"/>
</dbReference>
<organism evidence="4 5">
    <name type="scientific">Burkholderia singularis</name>
    <dbReference type="NCBI Taxonomy" id="1503053"/>
    <lineage>
        <taxon>Bacteria</taxon>
        <taxon>Pseudomonadati</taxon>
        <taxon>Pseudomonadota</taxon>
        <taxon>Betaproteobacteria</taxon>
        <taxon>Burkholderiales</taxon>
        <taxon>Burkholderiaceae</taxon>
        <taxon>Burkholderia</taxon>
        <taxon>pseudomallei group</taxon>
    </lineage>
</organism>
<comment type="similarity">
    <text evidence="1 2">Belongs to the outer membrane factor (OMF) (TC 1.B.17) family.</text>
</comment>
<dbReference type="RefSeq" id="WP_059518325.1">
    <property type="nucleotide sequence ID" value="NZ_LOWA01000036.1"/>
</dbReference>
<dbReference type="Pfam" id="PF02321">
    <property type="entry name" value="OEP"/>
    <property type="match status" value="2"/>
</dbReference>
<accession>A0A103E068</accession>
<feature type="compositionally biased region" description="Basic and acidic residues" evidence="3">
    <location>
        <begin position="93"/>
        <end position="105"/>
    </location>
</feature>
<evidence type="ECO:0000313" key="5">
    <source>
        <dbReference type="Proteomes" id="UP000062788"/>
    </source>
</evidence>
<dbReference type="SUPFAM" id="SSF56954">
    <property type="entry name" value="Outer membrane efflux proteins (OEP)"/>
    <property type="match status" value="1"/>
</dbReference>
<keyword evidence="2" id="KW-0449">Lipoprotein</keyword>
<evidence type="ECO:0000256" key="3">
    <source>
        <dbReference type="SAM" id="MobiDB-lite"/>
    </source>
</evidence>
<dbReference type="PANTHER" id="PTHR30203">
    <property type="entry name" value="OUTER MEMBRANE CATION EFFLUX PROTEIN"/>
    <property type="match status" value="1"/>
</dbReference>
<dbReference type="OrthoDB" id="9770517at2"/>
<name>A0A103E068_9BURK</name>
<dbReference type="Gene3D" id="2.20.200.10">
    <property type="entry name" value="Outer membrane efflux proteins (OEP)"/>
    <property type="match status" value="1"/>
</dbReference>
<dbReference type="PANTHER" id="PTHR30203:SF32">
    <property type="entry name" value="CATION EFFLUX SYSTEM PROTEIN CUSC"/>
    <property type="match status" value="1"/>
</dbReference>
<evidence type="ECO:0000256" key="2">
    <source>
        <dbReference type="RuleBase" id="RU362097"/>
    </source>
</evidence>
<gene>
    <name evidence="4" type="ORF">WS67_16565</name>
</gene>
<keyword evidence="2" id="KW-1134">Transmembrane beta strand</keyword>
<dbReference type="Proteomes" id="UP000062788">
    <property type="component" value="Unassembled WGS sequence"/>
</dbReference>
<comment type="subcellular location">
    <subcellularLocation>
        <location evidence="2">Cell membrane</location>
        <topology evidence="2">Lipid-anchor</topology>
    </subcellularLocation>
</comment>
<comment type="caution">
    <text evidence="4">The sequence shown here is derived from an EMBL/GenBank/DDBJ whole genome shotgun (WGS) entry which is preliminary data.</text>
</comment>
<evidence type="ECO:0000313" key="4">
    <source>
        <dbReference type="EMBL" id="KVE25992.1"/>
    </source>
</evidence>
<feature type="region of interest" description="Disordered" evidence="3">
    <location>
        <begin position="57"/>
        <end position="135"/>
    </location>
</feature>
<dbReference type="Gene3D" id="1.20.1600.10">
    <property type="entry name" value="Outer membrane efflux proteins (OEP)"/>
    <property type="match status" value="1"/>
</dbReference>
<dbReference type="PROSITE" id="PS51257">
    <property type="entry name" value="PROKAR_LIPOPROTEIN"/>
    <property type="match status" value="1"/>
</dbReference>
<keyword evidence="2" id="KW-0564">Palmitate</keyword>
<evidence type="ECO:0000256" key="1">
    <source>
        <dbReference type="ARBA" id="ARBA00007613"/>
    </source>
</evidence>
<dbReference type="AlphaFoldDB" id="A0A103E068"/>
<dbReference type="EMBL" id="LOWA01000036">
    <property type="protein sequence ID" value="KVE25992.1"/>
    <property type="molecule type" value="Genomic_DNA"/>
</dbReference>